<dbReference type="SUPFAM" id="SSF56672">
    <property type="entry name" value="DNA/RNA polymerases"/>
    <property type="match status" value="1"/>
</dbReference>
<dbReference type="InterPro" id="IPR043128">
    <property type="entry name" value="Rev_trsase/Diguanyl_cyclase"/>
</dbReference>
<dbReference type="SUPFAM" id="SSF50630">
    <property type="entry name" value="Acid proteases"/>
    <property type="match status" value="1"/>
</dbReference>
<dbReference type="PROSITE" id="PS50878">
    <property type="entry name" value="RT_POL"/>
    <property type="match status" value="1"/>
</dbReference>
<dbReference type="GO" id="GO:0016787">
    <property type="term" value="F:hydrolase activity"/>
    <property type="evidence" value="ECO:0007669"/>
    <property type="project" value="UniProtKB-KW"/>
</dbReference>
<evidence type="ECO:0000256" key="2">
    <source>
        <dbReference type="ARBA" id="ARBA00022695"/>
    </source>
</evidence>
<keyword evidence="1" id="KW-0808">Transferase</keyword>
<dbReference type="Gene3D" id="2.40.70.10">
    <property type="entry name" value="Acid Proteases"/>
    <property type="match status" value="1"/>
</dbReference>
<dbReference type="InterPro" id="IPR021109">
    <property type="entry name" value="Peptidase_aspartic_dom_sf"/>
</dbReference>
<feature type="non-terminal residue" evidence="8">
    <location>
        <position position="1"/>
    </location>
</feature>
<sequence>GDNPARHPEATTRGPYKEPFYSLPFSPWQIPLGTITLGGEIVEAHLKSGPQDTGLDEMNLPGICKPRMFGRIVSRINGRQDDLIPFELFAIEVIGTIVIGPTPVSPTGVNLFAKLGWTLIFPICPFATVPIELEPGMDGPKVEGWPLTEWKMTELIVICSEEVQEGILSEIGPENPDNTPLFAIQKIDITKWRKSVYFRELNIRTHDFREVHLGIPHPEGLHPNRSVTVLYVGEPYVAVPLYEDFRKQTVITVPGLTNATPGIGSPCNVLSQDGNGSRAICRSSLTKSSAFIKQILKNLTLIRDHLYVGSDQKAATKAEYTNQKNIIKGGLSTQTVTLPKKPHRIEWLSLHADECRRSIALPNIGSCESRRPQQFLCRQLSVWGTL</sequence>
<evidence type="ECO:0000256" key="1">
    <source>
        <dbReference type="ARBA" id="ARBA00022679"/>
    </source>
</evidence>
<feature type="domain" description="Reverse transcriptase" evidence="7">
    <location>
        <begin position="165"/>
        <end position="352"/>
    </location>
</feature>
<evidence type="ECO:0000256" key="6">
    <source>
        <dbReference type="ARBA" id="ARBA00022918"/>
    </source>
</evidence>
<name>A0A0A7ET90_HV1</name>
<keyword evidence="4" id="KW-0255">Endonuclease</keyword>
<dbReference type="Gene3D" id="3.30.70.270">
    <property type="match status" value="1"/>
</dbReference>
<protein>
    <submittedName>
        <fullName evidence="8">Pol protein</fullName>
    </submittedName>
</protein>
<proteinExistence type="predicted"/>
<accession>A0A0A7ET90</accession>
<evidence type="ECO:0000256" key="4">
    <source>
        <dbReference type="ARBA" id="ARBA00022759"/>
    </source>
</evidence>
<keyword evidence="3" id="KW-0540">Nuclease</keyword>
<organismHost>
    <name type="scientific">Homo sapiens</name>
    <name type="common">Human</name>
    <dbReference type="NCBI Taxonomy" id="9606"/>
</organismHost>
<dbReference type="InterPro" id="IPR043502">
    <property type="entry name" value="DNA/RNA_pol_sf"/>
</dbReference>
<evidence type="ECO:0000256" key="5">
    <source>
        <dbReference type="ARBA" id="ARBA00022801"/>
    </source>
</evidence>
<dbReference type="Gene3D" id="3.10.10.10">
    <property type="entry name" value="HIV Type 1 Reverse Transcriptase, subunit A, domain 1"/>
    <property type="match status" value="1"/>
</dbReference>
<feature type="non-terminal residue" evidence="8">
    <location>
        <position position="386"/>
    </location>
</feature>
<organism evidence="8">
    <name type="scientific">Human immunodeficiency virus type 1</name>
    <name type="common">HIV-1</name>
    <dbReference type="NCBI Taxonomy" id="11676"/>
    <lineage>
        <taxon>Viruses</taxon>
        <taxon>Riboviria</taxon>
        <taxon>Pararnavirae</taxon>
        <taxon>Artverviricota</taxon>
        <taxon>Revtraviricetes</taxon>
        <taxon>Ortervirales</taxon>
        <taxon>Retroviridae</taxon>
        <taxon>Orthoretrovirinae</taxon>
        <taxon>Lentivirus</taxon>
        <taxon>Lentivirus humimdef1</taxon>
    </lineage>
</organism>
<keyword evidence="2" id="KW-0548">Nucleotidyltransferase</keyword>
<gene>
    <name evidence="8" type="primary">pol</name>
</gene>
<dbReference type="EMBL" id="KM276688">
    <property type="protein sequence ID" value="AIY70252.1"/>
    <property type="molecule type" value="Genomic_DNA"/>
</dbReference>
<evidence type="ECO:0000259" key="7">
    <source>
        <dbReference type="PROSITE" id="PS50878"/>
    </source>
</evidence>
<dbReference type="GO" id="GO:0003964">
    <property type="term" value="F:RNA-directed DNA polymerase activity"/>
    <property type="evidence" value="ECO:0007669"/>
    <property type="project" value="UniProtKB-KW"/>
</dbReference>
<dbReference type="InterPro" id="IPR000477">
    <property type="entry name" value="RT_dom"/>
</dbReference>
<keyword evidence="5" id="KW-0378">Hydrolase</keyword>
<dbReference type="GO" id="GO:0004519">
    <property type="term" value="F:endonuclease activity"/>
    <property type="evidence" value="ECO:0007669"/>
    <property type="project" value="UniProtKB-KW"/>
</dbReference>
<evidence type="ECO:0000256" key="3">
    <source>
        <dbReference type="ARBA" id="ARBA00022722"/>
    </source>
</evidence>
<keyword evidence="6" id="KW-0695">RNA-directed DNA polymerase</keyword>
<reference evidence="8" key="1">
    <citation type="submission" date="2014-08" db="EMBL/GenBank/DDBJ databases">
        <title>Molecular Diversity of HIV-1 among the HIV Infected People of North Eastern India.</title>
        <authorList>
            <person name="Sharma A.L."/>
            <person name="Singh T.R."/>
            <person name="Singh L.S."/>
        </authorList>
    </citation>
    <scope>NUCLEOTIDE SEQUENCE</scope>
    <source>
        <strain evidence="8">MU031</strain>
    </source>
</reference>
<evidence type="ECO:0000313" key="8">
    <source>
        <dbReference type="EMBL" id="AIY70252.1"/>
    </source>
</evidence>